<feature type="compositionally biased region" description="Basic and acidic residues" evidence="1">
    <location>
        <begin position="57"/>
        <end position="67"/>
    </location>
</feature>
<reference evidence="2" key="2">
    <citation type="journal article" date="2015" name="Data Brief">
        <title>Shoot transcriptome of the giant reed, Arundo donax.</title>
        <authorList>
            <person name="Barrero R.A."/>
            <person name="Guerrero F.D."/>
            <person name="Moolhuijzen P."/>
            <person name="Goolsby J.A."/>
            <person name="Tidwell J."/>
            <person name="Bellgard S.E."/>
            <person name="Bellgard M.I."/>
        </authorList>
    </citation>
    <scope>NUCLEOTIDE SEQUENCE</scope>
    <source>
        <tissue evidence="2">Shoot tissue taken approximately 20 cm above the soil surface</tissue>
    </source>
</reference>
<evidence type="ECO:0000256" key="1">
    <source>
        <dbReference type="SAM" id="MobiDB-lite"/>
    </source>
</evidence>
<organism evidence="2">
    <name type="scientific">Arundo donax</name>
    <name type="common">Giant reed</name>
    <name type="synonym">Donax arundinaceus</name>
    <dbReference type="NCBI Taxonomy" id="35708"/>
    <lineage>
        <taxon>Eukaryota</taxon>
        <taxon>Viridiplantae</taxon>
        <taxon>Streptophyta</taxon>
        <taxon>Embryophyta</taxon>
        <taxon>Tracheophyta</taxon>
        <taxon>Spermatophyta</taxon>
        <taxon>Magnoliopsida</taxon>
        <taxon>Liliopsida</taxon>
        <taxon>Poales</taxon>
        <taxon>Poaceae</taxon>
        <taxon>PACMAD clade</taxon>
        <taxon>Arundinoideae</taxon>
        <taxon>Arundineae</taxon>
        <taxon>Arundo</taxon>
    </lineage>
</organism>
<protein>
    <submittedName>
        <fullName evidence="2">Uncharacterized protein</fullName>
    </submittedName>
</protein>
<accession>A0A0A9EWR5</accession>
<reference evidence="2" key="1">
    <citation type="submission" date="2014-09" db="EMBL/GenBank/DDBJ databases">
        <authorList>
            <person name="Magalhaes I.L.F."/>
            <person name="Oliveira U."/>
            <person name="Santos F.R."/>
            <person name="Vidigal T.H.D.A."/>
            <person name="Brescovit A.D."/>
            <person name="Santos A.J."/>
        </authorList>
    </citation>
    <scope>NUCLEOTIDE SEQUENCE</scope>
    <source>
        <tissue evidence="2">Shoot tissue taken approximately 20 cm above the soil surface</tissue>
    </source>
</reference>
<evidence type="ECO:0000313" key="2">
    <source>
        <dbReference type="EMBL" id="JAE02326.1"/>
    </source>
</evidence>
<dbReference type="AlphaFoldDB" id="A0A0A9EWR5"/>
<sequence>MIIKVNITMFLIRLYHLINCNVIFKQLSAHPFSHVLLHLHCATKGSTGDHVPKARSSSREKRKEKNKPLISTEQHTHRNCKK</sequence>
<name>A0A0A9EWR5_ARUDO</name>
<proteinExistence type="predicted"/>
<dbReference type="EMBL" id="GBRH01195570">
    <property type="protein sequence ID" value="JAE02326.1"/>
    <property type="molecule type" value="Transcribed_RNA"/>
</dbReference>
<feature type="region of interest" description="Disordered" evidence="1">
    <location>
        <begin position="44"/>
        <end position="82"/>
    </location>
</feature>